<feature type="compositionally biased region" description="Basic residues" evidence="1">
    <location>
        <begin position="82"/>
        <end position="95"/>
    </location>
</feature>
<feature type="region of interest" description="Disordered" evidence="1">
    <location>
        <begin position="37"/>
        <end position="95"/>
    </location>
</feature>
<keyword evidence="2" id="KW-1133">Transmembrane helix</keyword>
<organism evidence="4 5">
    <name type="scientific">Toxoplasma gondii</name>
    <dbReference type="NCBI Taxonomy" id="5811"/>
    <lineage>
        <taxon>Eukaryota</taxon>
        <taxon>Sar</taxon>
        <taxon>Alveolata</taxon>
        <taxon>Apicomplexa</taxon>
        <taxon>Conoidasida</taxon>
        <taxon>Coccidia</taxon>
        <taxon>Eucoccidiorida</taxon>
        <taxon>Eimeriorina</taxon>
        <taxon>Sarcocystidae</taxon>
        <taxon>Toxoplasma</taxon>
    </lineage>
</organism>
<accession>A0A7J6KES5</accession>
<evidence type="ECO:0000313" key="4">
    <source>
        <dbReference type="EMBL" id="KAF4645608.1"/>
    </source>
</evidence>
<feature type="compositionally biased region" description="Polar residues" evidence="1">
    <location>
        <begin position="67"/>
        <end position="79"/>
    </location>
</feature>
<comment type="caution">
    <text evidence="4">The sequence shown here is derived from an EMBL/GenBank/DDBJ whole genome shotgun (WGS) entry which is preliminary data.</text>
</comment>
<evidence type="ECO:0000256" key="3">
    <source>
        <dbReference type="SAM" id="SignalP"/>
    </source>
</evidence>
<keyword evidence="2" id="KW-0472">Membrane</keyword>
<dbReference type="AlphaFoldDB" id="A0A7J6KES5"/>
<feature type="transmembrane region" description="Helical" evidence="2">
    <location>
        <begin position="112"/>
        <end position="134"/>
    </location>
</feature>
<feature type="compositionally biased region" description="Basic and acidic residues" evidence="1">
    <location>
        <begin position="38"/>
        <end position="65"/>
    </location>
</feature>
<evidence type="ECO:0008006" key="6">
    <source>
        <dbReference type="Google" id="ProtNLM"/>
    </source>
</evidence>
<gene>
    <name evidence="4" type="ORF">TGRH88_000940</name>
</gene>
<name>A0A7J6KES5_TOXGO</name>
<evidence type="ECO:0000313" key="5">
    <source>
        <dbReference type="Proteomes" id="UP000557509"/>
    </source>
</evidence>
<feature type="chain" id="PRO_5029654389" description="Transmembrane protein" evidence="3">
    <location>
        <begin position="20"/>
        <end position="378"/>
    </location>
</feature>
<sequence>MNLVCCFLCCFLILTWCSSLRITLTYAREAVPSASSQENERSRVSVDEKEKAPIPADRRQSEDVSLKPQQNLAQEQTEQIRQKKPTRRRHRKWRKRTVQLLESSPRKRKKRAWLMESTLIFSGAAAVFLLLHFIKGNATERRARHRTLDTPELFVPLEILSDIPLPFMAEEDNTLQVVTGASAVENTANTSTSSAEKTLIKWEWTSVNLSIPGLPIRPLCTAEQVSPDSRVFQSPRVSGSFHIAPKADLERNIVAVYHPQVQNNSVSYRIERASLDASYKALTLRNREALRVGSDFVAQMEVKGFWFPPPPDGVSPAPLVHLSDEKVTVFELAPGTSDLLIHRNENLNLPATAAFMSKMTAWSLGRWLMTRKSAPQIS</sequence>
<protein>
    <recommendedName>
        <fullName evidence="6">Transmembrane protein</fullName>
    </recommendedName>
</protein>
<evidence type="ECO:0000256" key="1">
    <source>
        <dbReference type="SAM" id="MobiDB-lite"/>
    </source>
</evidence>
<proteinExistence type="predicted"/>
<reference evidence="4 5" key="1">
    <citation type="submission" date="2020-03" db="EMBL/GenBank/DDBJ databases">
        <title>Genome sequence of Toxoplasma gondii RH-88 strain.</title>
        <authorList>
            <person name="Lorenzi H.A."/>
            <person name="Venepally P."/>
            <person name="Rozenberg A."/>
            <person name="Sibley D."/>
        </authorList>
    </citation>
    <scope>NUCLEOTIDE SEQUENCE [LARGE SCALE GENOMIC DNA]</scope>
    <source>
        <strain evidence="4 5">RH-88</strain>
    </source>
</reference>
<dbReference type="VEuPathDB" id="ToxoDB:TGME49_221930"/>
<keyword evidence="5" id="KW-1185">Reference proteome</keyword>
<feature type="signal peptide" evidence="3">
    <location>
        <begin position="1"/>
        <end position="19"/>
    </location>
</feature>
<dbReference type="Proteomes" id="UP000557509">
    <property type="component" value="Unassembled WGS sequence"/>
</dbReference>
<evidence type="ECO:0000256" key="2">
    <source>
        <dbReference type="SAM" id="Phobius"/>
    </source>
</evidence>
<keyword evidence="3" id="KW-0732">Signal</keyword>
<keyword evidence="2" id="KW-0812">Transmembrane</keyword>
<dbReference type="EMBL" id="JAAUHK010000187">
    <property type="protein sequence ID" value="KAF4645608.1"/>
    <property type="molecule type" value="Genomic_DNA"/>
</dbReference>